<evidence type="ECO:0000259" key="7">
    <source>
        <dbReference type="Pfam" id="PF00884"/>
    </source>
</evidence>
<keyword evidence="4" id="KW-0732">Signal</keyword>
<dbReference type="STRING" id="56216.A0A1A6H4U2"/>
<dbReference type="SUPFAM" id="SSF53649">
    <property type="entry name" value="Alkaline phosphatase-like"/>
    <property type="match status" value="1"/>
</dbReference>
<sequence length="182" mass="19531">TGGSSAKQTTWEGGHRVPALAYWPGRVPANVTSTALLSVLDIFPTVIALAGASLPPNRNFDGLDASEVLFGRSQAGHRTVRLDHHKAFYITGGAKACDGSMGPEQHHTFPLIFNLEDDAAEAVPLQRGSPEYQAVLPKVTRILADVLRDIADDNSSQADYTQDPSVTPCCNPYQIACRCQTV</sequence>
<keyword evidence="3" id="KW-0479">Metal-binding</keyword>
<dbReference type="InterPro" id="IPR000917">
    <property type="entry name" value="Sulfatase_N"/>
</dbReference>
<comment type="similarity">
    <text evidence="2">Belongs to the sulfatase family.</text>
</comment>
<feature type="domain" description="Sulfatase N-terminal" evidence="7">
    <location>
        <begin position="6"/>
        <end position="52"/>
    </location>
</feature>
<keyword evidence="6" id="KW-0106">Calcium</keyword>
<dbReference type="Gene3D" id="3.30.1120.10">
    <property type="match status" value="1"/>
</dbReference>
<dbReference type="AlphaFoldDB" id="A0A1A6H4U2"/>
<protein>
    <recommendedName>
        <fullName evidence="7">Sulfatase N-terminal domain-containing protein</fullName>
    </recommendedName>
</protein>
<dbReference type="Proteomes" id="UP000092124">
    <property type="component" value="Unassembled WGS sequence"/>
</dbReference>
<accession>A0A1A6H4U2</accession>
<dbReference type="Pfam" id="PF00884">
    <property type="entry name" value="Sulfatase"/>
    <property type="match status" value="1"/>
</dbReference>
<dbReference type="InterPro" id="IPR050738">
    <property type="entry name" value="Sulfatase"/>
</dbReference>
<evidence type="ECO:0000256" key="2">
    <source>
        <dbReference type="ARBA" id="ARBA00008779"/>
    </source>
</evidence>
<comment type="caution">
    <text evidence="8">The sequence shown here is derived from an EMBL/GenBank/DDBJ whole genome shotgun (WGS) entry which is preliminary data.</text>
</comment>
<reference evidence="8 9" key="1">
    <citation type="submission" date="2016-06" db="EMBL/GenBank/DDBJ databases">
        <title>The Draft Genome Sequence and Annotation of the Desert Woodrat Neotoma lepida.</title>
        <authorList>
            <person name="Campbell M."/>
            <person name="Oakeson K.F."/>
            <person name="Yandell M."/>
            <person name="Halpert J.R."/>
            <person name="Dearing D."/>
        </authorList>
    </citation>
    <scope>NUCLEOTIDE SEQUENCE [LARGE SCALE GENOMIC DNA]</scope>
    <source>
        <strain evidence="8">417</strain>
        <tissue evidence="8">Liver</tissue>
    </source>
</reference>
<organism evidence="8 9">
    <name type="scientific">Neotoma lepida</name>
    <name type="common">Desert woodrat</name>
    <dbReference type="NCBI Taxonomy" id="56216"/>
    <lineage>
        <taxon>Eukaryota</taxon>
        <taxon>Metazoa</taxon>
        <taxon>Chordata</taxon>
        <taxon>Craniata</taxon>
        <taxon>Vertebrata</taxon>
        <taxon>Euteleostomi</taxon>
        <taxon>Mammalia</taxon>
        <taxon>Eutheria</taxon>
        <taxon>Euarchontoglires</taxon>
        <taxon>Glires</taxon>
        <taxon>Rodentia</taxon>
        <taxon>Myomorpha</taxon>
        <taxon>Muroidea</taxon>
        <taxon>Cricetidae</taxon>
        <taxon>Neotominae</taxon>
        <taxon>Neotoma</taxon>
    </lineage>
</organism>
<gene>
    <name evidence="8" type="ORF">A6R68_12572</name>
</gene>
<comment type="cofactor">
    <cofactor evidence="1">
        <name>Ca(2+)</name>
        <dbReference type="ChEBI" id="CHEBI:29108"/>
    </cofactor>
</comment>
<dbReference type="GO" id="GO:0046872">
    <property type="term" value="F:metal ion binding"/>
    <property type="evidence" value="ECO:0007669"/>
    <property type="project" value="UniProtKB-KW"/>
</dbReference>
<dbReference type="EMBL" id="LZPO01055073">
    <property type="protein sequence ID" value="OBS72850.1"/>
    <property type="molecule type" value="Genomic_DNA"/>
</dbReference>
<name>A0A1A6H4U2_NEOLE</name>
<proteinExistence type="inferred from homology"/>
<dbReference type="Pfam" id="PF14707">
    <property type="entry name" value="Sulfatase_C"/>
    <property type="match status" value="1"/>
</dbReference>
<evidence type="ECO:0000256" key="1">
    <source>
        <dbReference type="ARBA" id="ARBA00001913"/>
    </source>
</evidence>
<feature type="non-terminal residue" evidence="8">
    <location>
        <position position="1"/>
    </location>
</feature>
<evidence type="ECO:0000256" key="5">
    <source>
        <dbReference type="ARBA" id="ARBA00022801"/>
    </source>
</evidence>
<keyword evidence="5" id="KW-0378">Hydrolase</keyword>
<dbReference type="GO" id="GO:0004065">
    <property type="term" value="F:arylsulfatase activity"/>
    <property type="evidence" value="ECO:0007669"/>
    <property type="project" value="TreeGrafter"/>
</dbReference>
<evidence type="ECO:0000256" key="6">
    <source>
        <dbReference type="ARBA" id="ARBA00022837"/>
    </source>
</evidence>
<dbReference type="FunFam" id="3.30.1120.10:FF:000006">
    <property type="entry name" value="Arylsulfatase G"/>
    <property type="match status" value="1"/>
</dbReference>
<evidence type="ECO:0000313" key="9">
    <source>
        <dbReference type="Proteomes" id="UP000092124"/>
    </source>
</evidence>
<dbReference type="PANTHER" id="PTHR42693:SF42">
    <property type="entry name" value="ARYLSULFATASE G"/>
    <property type="match status" value="1"/>
</dbReference>
<evidence type="ECO:0000256" key="3">
    <source>
        <dbReference type="ARBA" id="ARBA00022723"/>
    </source>
</evidence>
<dbReference type="InterPro" id="IPR017850">
    <property type="entry name" value="Alkaline_phosphatase_core_sf"/>
</dbReference>
<dbReference type="OrthoDB" id="103349at2759"/>
<dbReference type="PANTHER" id="PTHR42693">
    <property type="entry name" value="ARYLSULFATASE FAMILY MEMBER"/>
    <property type="match status" value="1"/>
</dbReference>
<keyword evidence="9" id="KW-1185">Reference proteome</keyword>
<dbReference type="Gene3D" id="3.40.720.10">
    <property type="entry name" value="Alkaline Phosphatase, subunit A"/>
    <property type="match status" value="1"/>
</dbReference>
<evidence type="ECO:0000313" key="8">
    <source>
        <dbReference type="EMBL" id="OBS72850.1"/>
    </source>
</evidence>
<evidence type="ECO:0000256" key="4">
    <source>
        <dbReference type="ARBA" id="ARBA00022729"/>
    </source>
</evidence>